<evidence type="ECO:0000313" key="1">
    <source>
        <dbReference type="EMBL" id="KAJ1677978.1"/>
    </source>
</evidence>
<proteinExistence type="predicted"/>
<gene>
    <name evidence="1" type="primary">UBA2_2</name>
    <name evidence="1" type="ORF">EV182_005039</name>
</gene>
<organism evidence="1 2">
    <name type="scientific">Spiromyces aspiralis</name>
    <dbReference type="NCBI Taxonomy" id="68401"/>
    <lineage>
        <taxon>Eukaryota</taxon>
        <taxon>Fungi</taxon>
        <taxon>Fungi incertae sedis</taxon>
        <taxon>Zoopagomycota</taxon>
        <taxon>Kickxellomycotina</taxon>
        <taxon>Kickxellomycetes</taxon>
        <taxon>Kickxellales</taxon>
        <taxon>Kickxellaceae</taxon>
        <taxon>Spiromyces</taxon>
    </lineage>
</organism>
<name>A0ACC1HS78_9FUNG</name>
<feature type="non-terminal residue" evidence="1">
    <location>
        <position position="209"/>
    </location>
</feature>
<sequence>MAADITKTTAGGPLSQLELLFGANAKQAVNNARVLVVGSGGIGCELLKNLVMTEFRDIVVIDLDTIDLSNLNRQFLFQMQHIKQPKSFVAAEAVKQFNSDAKVTPYQANIKDPEFDVCWFKQFDLVMNALDNLAARRHVNQMCLAAGKPLIESGTAGYNGQVTVIKGDQTECFDCHEKPVEQKTYPVCTIRSTPSAPIHCIVWAKDYLF</sequence>
<evidence type="ECO:0000313" key="2">
    <source>
        <dbReference type="Proteomes" id="UP001145114"/>
    </source>
</evidence>
<dbReference type="Proteomes" id="UP001145114">
    <property type="component" value="Unassembled WGS sequence"/>
</dbReference>
<comment type="caution">
    <text evidence="1">The sequence shown here is derived from an EMBL/GenBank/DDBJ whole genome shotgun (WGS) entry which is preliminary data.</text>
</comment>
<dbReference type="EMBL" id="JAMZIH010001686">
    <property type="protein sequence ID" value="KAJ1677978.1"/>
    <property type="molecule type" value="Genomic_DNA"/>
</dbReference>
<protein>
    <submittedName>
        <fullName evidence="1">E1 ubiquitin-activating protein uba2</fullName>
        <ecNumber evidence="1">6.2.1.45</ecNumber>
    </submittedName>
</protein>
<keyword evidence="1" id="KW-0436">Ligase</keyword>
<reference evidence="1" key="1">
    <citation type="submission" date="2022-06" db="EMBL/GenBank/DDBJ databases">
        <title>Phylogenomic reconstructions and comparative analyses of Kickxellomycotina fungi.</title>
        <authorList>
            <person name="Reynolds N.K."/>
            <person name="Stajich J.E."/>
            <person name="Barry K."/>
            <person name="Grigoriev I.V."/>
            <person name="Crous P."/>
            <person name="Smith M.E."/>
        </authorList>
    </citation>
    <scope>NUCLEOTIDE SEQUENCE</scope>
    <source>
        <strain evidence="1">RSA 2271</strain>
    </source>
</reference>
<keyword evidence="2" id="KW-1185">Reference proteome</keyword>
<accession>A0ACC1HS78</accession>
<dbReference type="EC" id="6.2.1.45" evidence="1"/>